<feature type="transmembrane region" description="Helical" evidence="8">
    <location>
        <begin position="91"/>
        <end position="115"/>
    </location>
</feature>
<keyword evidence="4 8" id="KW-0812">Transmembrane</keyword>
<dbReference type="InterPro" id="IPR002528">
    <property type="entry name" value="MATE_fam"/>
</dbReference>
<feature type="transmembrane region" description="Helical" evidence="8">
    <location>
        <begin position="321"/>
        <end position="344"/>
    </location>
</feature>
<sequence>MKASLSDNTKERSFSLWSLAWPIFIELMLMIMLGTVDTLMVSRISDDAVAVTGLSNQLFGSVSTVFSVLTGGAGIIIAQKLGARLNEEARTVAIITMKVTGLIGILLGIVLYLFPEPIARIIQMPASLIPLSRDYLAIVGGGLAFNAMSSAFSTAIRSSGNTKGPMVTAVSINVLHVALNYAFIFGAFGFPEWGLTGVAVSNLLSRIVQFIILAIMFVGSFERRIGLRDLRIRDRKLFREILRIGWPLGVNSSCWSLSQMVIFMFLAMLGAKDLAARTYLSTLESYCFVLGYSIALSVQIQIAHQFGAKQFKQAYSSAYRALYIGLAIVLVNATILAVFGKHFLSFFTDDPEIQQIGIALLVLNMILQPGKMLNMGFNAALNGVGDTRYSMVTSIFSMWLIATGLSYVLGVHYGWGLTAIYCCMIADEYTRGILVFIRWKQRKYVRRAQGEDERLHGSDKPVSMPIEDQKGSLQF</sequence>
<organism evidence="9 10">
    <name type="scientific">Paenibacillus cellulosilyticus</name>
    <dbReference type="NCBI Taxonomy" id="375489"/>
    <lineage>
        <taxon>Bacteria</taxon>
        <taxon>Bacillati</taxon>
        <taxon>Bacillota</taxon>
        <taxon>Bacilli</taxon>
        <taxon>Bacillales</taxon>
        <taxon>Paenibacillaceae</taxon>
        <taxon>Paenibacillus</taxon>
    </lineage>
</organism>
<feature type="compositionally biased region" description="Basic and acidic residues" evidence="7">
    <location>
        <begin position="450"/>
        <end position="459"/>
    </location>
</feature>
<feature type="transmembrane region" description="Helical" evidence="8">
    <location>
        <begin position="56"/>
        <end position="79"/>
    </location>
</feature>
<keyword evidence="10" id="KW-1185">Reference proteome</keyword>
<comment type="caution">
    <text evidence="9">The sequence shown here is derived from an EMBL/GenBank/DDBJ whole genome shotgun (WGS) entry which is preliminary data.</text>
</comment>
<feature type="transmembrane region" description="Helical" evidence="8">
    <location>
        <begin position="203"/>
        <end position="221"/>
    </location>
</feature>
<evidence type="ECO:0000256" key="5">
    <source>
        <dbReference type="ARBA" id="ARBA00022989"/>
    </source>
</evidence>
<dbReference type="NCBIfam" id="TIGR00797">
    <property type="entry name" value="matE"/>
    <property type="match status" value="1"/>
</dbReference>
<evidence type="ECO:0000313" key="10">
    <source>
        <dbReference type="Proteomes" id="UP000246635"/>
    </source>
</evidence>
<feature type="transmembrane region" description="Helical" evidence="8">
    <location>
        <begin position="241"/>
        <end position="267"/>
    </location>
</feature>
<protein>
    <submittedName>
        <fullName evidence="9">Putative MATE family efflux protein</fullName>
    </submittedName>
</protein>
<dbReference type="PANTHER" id="PTHR42925:SF2">
    <property type="entry name" value="NA+ DRIVEN MULTIDRUG EFFLUX PUMP"/>
    <property type="match status" value="1"/>
</dbReference>
<dbReference type="GO" id="GO:0042910">
    <property type="term" value="F:xenobiotic transmembrane transporter activity"/>
    <property type="evidence" value="ECO:0007669"/>
    <property type="project" value="InterPro"/>
</dbReference>
<dbReference type="InterPro" id="IPR048279">
    <property type="entry name" value="MdtK-like"/>
</dbReference>
<dbReference type="EMBL" id="QGTQ01000011">
    <property type="protein sequence ID" value="PWW00979.1"/>
    <property type="molecule type" value="Genomic_DNA"/>
</dbReference>
<evidence type="ECO:0000256" key="8">
    <source>
        <dbReference type="SAM" id="Phobius"/>
    </source>
</evidence>
<gene>
    <name evidence="9" type="ORF">DFQ01_111126</name>
</gene>
<evidence type="ECO:0000256" key="3">
    <source>
        <dbReference type="ARBA" id="ARBA00022475"/>
    </source>
</evidence>
<dbReference type="PANTHER" id="PTHR42925">
    <property type="entry name" value="MULTIDRUG AND TOXIN EFFLUX PROTEIN MATE FAMILY"/>
    <property type="match status" value="1"/>
</dbReference>
<dbReference type="GO" id="GO:0005886">
    <property type="term" value="C:plasma membrane"/>
    <property type="evidence" value="ECO:0007669"/>
    <property type="project" value="UniProtKB-SubCell"/>
</dbReference>
<evidence type="ECO:0000256" key="2">
    <source>
        <dbReference type="ARBA" id="ARBA00022448"/>
    </source>
</evidence>
<evidence type="ECO:0000256" key="1">
    <source>
        <dbReference type="ARBA" id="ARBA00004651"/>
    </source>
</evidence>
<evidence type="ECO:0000313" key="9">
    <source>
        <dbReference type="EMBL" id="PWW00979.1"/>
    </source>
</evidence>
<accession>A0A2V2YSA7</accession>
<proteinExistence type="predicted"/>
<name>A0A2V2YSA7_9BACL</name>
<evidence type="ECO:0000256" key="7">
    <source>
        <dbReference type="SAM" id="MobiDB-lite"/>
    </source>
</evidence>
<dbReference type="OrthoDB" id="9806302at2"/>
<evidence type="ECO:0000256" key="6">
    <source>
        <dbReference type="ARBA" id="ARBA00023136"/>
    </source>
</evidence>
<reference evidence="9 10" key="1">
    <citation type="submission" date="2018-05" db="EMBL/GenBank/DDBJ databases">
        <title>Genomic Encyclopedia of Type Strains, Phase III (KMG-III): the genomes of soil and plant-associated and newly described type strains.</title>
        <authorList>
            <person name="Whitman W."/>
        </authorList>
    </citation>
    <scope>NUCLEOTIDE SEQUENCE [LARGE SCALE GENOMIC DNA]</scope>
    <source>
        <strain evidence="9 10">CECT 5696</strain>
    </source>
</reference>
<feature type="transmembrane region" description="Helical" evidence="8">
    <location>
        <begin position="356"/>
        <end position="377"/>
    </location>
</feature>
<dbReference type="Pfam" id="PF01554">
    <property type="entry name" value="MatE"/>
    <property type="match status" value="2"/>
</dbReference>
<dbReference type="InterPro" id="IPR047135">
    <property type="entry name" value="YsiQ"/>
</dbReference>
<keyword evidence="6 8" id="KW-0472">Membrane</keyword>
<evidence type="ECO:0000256" key="4">
    <source>
        <dbReference type="ARBA" id="ARBA00022692"/>
    </source>
</evidence>
<feature type="transmembrane region" description="Helical" evidence="8">
    <location>
        <begin position="415"/>
        <end position="437"/>
    </location>
</feature>
<feature type="region of interest" description="Disordered" evidence="7">
    <location>
        <begin position="450"/>
        <end position="475"/>
    </location>
</feature>
<keyword evidence="3" id="KW-1003">Cell membrane</keyword>
<dbReference type="RefSeq" id="WP_110044855.1">
    <property type="nucleotide sequence ID" value="NZ_CP054613.1"/>
</dbReference>
<dbReference type="CDD" id="cd13134">
    <property type="entry name" value="MATE_like_8"/>
    <property type="match status" value="1"/>
</dbReference>
<comment type="subcellular location">
    <subcellularLocation>
        <location evidence="1">Cell membrane</location>
        <topology evidence="1">Multi-pass membrane protein</topology>
    </subcellularLocation>
</comment>
<dbReference type="AlphaFoldDB" id="A0A2V2YSA7"/>
<dbReference type="GO" id="GO:0015297">
    <property type="term" value="F:antiporter activity"/>
    <property type="evidence" value="ECO:0007669"/>
    <property type="project" value="InterPro"/>
</dbReference>
<feature type="transmembrane region" description="Helical" evidence="8">
    <location>
        <begin position="279"/>
        <end position="300"/>
    </location>
</feature>
<dbReference type="PIRSF" id="PIRSF006603">
    <property type="entry name" value="DinF"/>
    <property type="match status" value="1"/>
</dbReference>
<feature type="transmembrane region" description="Helical" evidence="8">
    <location>
        <begin position="14"/>
        <end position="36"/>
    </location>
</feature>
<dbReference type="Proteomes" id="UP000246635">
    <property type="component" value="Unassembled WGS sequence"/>
</dbReference>
<feature type="transmembrane region" description="Helical" evidence="8">
    <location>
        <begin position="135"/>
        <end position="156"/>
    </location>
</feature>
<keyword evidence="2" id="KW-0813">Transport</keyword>
<keyword evidence="5 8" id="KW-1133">Transmembrane helix</keyword>
<feature type="transmembrane region" description="Helical" evidence="8">
    <location>
        <begin position="168"/>
        <end position="191"/>
    </location>
</feature>
<feature type="transmembrane region" description="Helical" evidence="8">
    <location>
        <begin position="389"/>
        <end position="409"/>
    </location>
</feature>